<reference evidence="4 5" key="1">
    <citation type="submission" date="2023-12" db="EMBL/GenBank/DDBJ databases">
        <title>A high-quality genome assembly for Dillenia turbinata (Dilleniales).</title>
        <authorList>
            <person name="Chanderbali A."/>
        </authorList>
    </citation>
    <scope>NUCLEOTIDE SEQUENCE [LARGE SCALE GENOMIC DNA]</scope>
    <source>
        <strain evidence="4">LSX21</strain>
        <tissue evidence="4">Leaf</tissue>
    </source>
</reference>
<dbReference type="GO" id="GO:0005739">
    <property type="term" value="C:mitochondrion"/>
    <property type="evidence" value="ECO:0007669"/>
    <property type="project" value="TreeGrafter"/>
</dbReference>
<dbReference type="Pfam" id="PF13041">
    <property type="entry name" value="PPR_2"/>
    <property type="match status" value="6"/>
</dbReference>
<dbReference type="NCBIfam" id="TIGR00756">
    <property type="entry name" value="PPR"/>
    <property type="match status" value="13"/>
</dbReference>
<dbReference type="InterPro" id="IPR002885">
    <property type="entry name" value="PPR_rpt"/>
</dbReference>
<dbReference type="InterPro" id="IPR011990">
    <property type="entry name" value="TPR-like_helical_dom_sf"/>
</dbReference>
<gene>
    <name evidence="4" type="ORF">RJ641_019337</name>
</gene>
<feature type="repeat" description="PPR" evidence="3">
    <location>
        <begin position="717"/>
        <end position="751"/>
    </location>
</feature>
<accession>A0AAN8UR69</accession>
<feature type="repeat" description="PPR" evidence="3">
    <location>
        <begin position="612"/>
        <end position="646"/>
    </location>
</feature>
<dbReference type="Gene3D" id="1.25.40.10">
    <property type="entry name" value="Tetratricopeptide repeat domain"/>
    <property type="match status" value="6"/>
</dbReference>
<dbReference type="FunFam" id="1.25.40.10:FF:000558">
    <property type="entry name" value="Pentatricopeptide repeat-containing protein At5g39710"/>
    <property type="match status" value="2"/>
</dbReference>
<comment type="similarity">
    <text evidence="1">Belongs to the PPR family. P subfamily.</text>
</comment>
<dbReference type="SUPFAM" id="SSF81901">
    <property type="entry name" value="HCP-like"/>
    <property type="match status" value="1"/>
</dbReference>
<feature type="repeat" description="PPR" evidence="3">
    <location>
        <begin position="492"/>
        <end position="526"/>
    </location>
</feature>
<dbReference type="AlphaFoldDB" id="A0AAN8UR69"/>
<keyword evidence="2" id="KW-0677">Repeat</keyword>
<comment type="caution">
    <text evidence="4">The sequence shown here is derived from an EMBL/GenBank/DDBJ whole genome shotgun (WGS) entry which is preliminary data.</text>
</comment>
<organism evidence="4 5">
    <name type="scientific">Dillenia turbinata</name>
    <dbReference type="NCBI Taxonomy" id="194707"/>
    <lineage>
        <taxon>Eukaryota</taxon>
        <taxon>Viridiplantae</taxon>
        <taxon>Streptophyta</taxon>
        <taxon>Embryophyta</taxon>
        <taxon>Tracheophyta</taxon>
        <taxon>Spermatophyta</taxon>
        <taxon>Magnoliopsida</taxon>
        <taxon>eudicotyledons</taxon>
        <taxon>Gunneridae</taxon>
        <taxon>Pentapetalae</taxon>
        <taxon>Dilleniales</taxon>
        <taxon>Dilleniaceae</taxon>
        <taxon>Dillenia</taxon>
    </lineage>
</organism>
<dbReference type="GO" id="GO:0007005">
    <property type="term" value="P:mitochondrion organization"/>
    <property type="evidence" value="ECO:0007669"/>
    <property type="project" value="TreeGrafter"/>
</dbReference>
<dbReference type="EMBL" id="JBAMMX010000024">
    <property type="protein sequence ID" value="KAK6916476.1"/>
    <property type="molecule type" value="Genomic_DNA"/>
</dbReference>
<feature type="repeat" description="PPR" evidence="3">
    <location>
        <begin position="212"/>
        <end position="246"/>
    </location>
</feature>
<feature type="repeat" description="PPR" evidence="3">
    <location>
        <begin position="282"/>
        <end position="316"/>
    </location>
</feature>
<feature type="repeat" description="PPR" evidence="3">
    <location>
        <begin position="352"/>
        <end position="386"/>
    </location>
</feature>
<feature type="repeat" description="PPR" evidence="3">
    <location>
        <begin position="457"/>
        <end position="491"/>
    </location>
</feature>
<dbReference type="InterPro" id="IPR051114">
    <property type="entry name" value="Mito_RNA_Proc_CCM1"/>
</dbReference>
<protein>
    <submittedName>
        <fullName evidence="4">Pentatricopeptide repeat</fullName>
    </submittedName>
</protein>
<dbReference type="Pfam" id="PF12854">
    <property type="entry name" value="PPR_1"/>
    <property type="match status" value="1"/>
</dbReference>
<sequence length="763" mass="85799">MLLSKSKPFLNLSTIRHSFRLSSCSSSSADYYLAEKALILLKRHPEHLNSLSSQLTPKAASFLLLKSQHDQTLILKFLNWAKPYQFFDVECKCLALHVLTRFKLYKSAQSLAEDLIVNVNDDSGSLVFDKIKDSFHLCNSSSSVFDLLVKSYSHLKMIDKAKNTIYLAKNNGFMPGVLSYNSVLDAMVRSRCSIDMAKKVFDDMVRGGITPNVFSFNILISGFCANGKLEKGLEYFDEMKRNGCLPNVVTYNTLIDGFCKLGSIDEAWELLKSMSSRDLEPNLISFNVIINGLCRVGRMKETSEVLAQMRINRLIPDEVTYNTLVNGYCKEGDFHQALILFEEMVRNGVSPNVVTYTALINSMCKARNLNRAMELLNQMRVRGLHPNARTYTTLIDGFSSQGFMDKAYGILNEMVVSGFFPSIVTYNTLIKGHCVLGRMEEALGVIRDMVDKGVVPDLVSYSTVISRFCKDNDVEKAFQIKQEMVAKGISPDAVTYSSLIQGLCKRGDLTKACDLFQEMLGMGLLPDEFTYTTLIGTYCEKGDLNQAHYLLDEMMQKGFTPDIVTYNVLINGLSKQVRAREAEQLLFKHYNPETAQSDATFDVLIKICMDSEFRGVEALLQGFCMNGLMNEADQVFELMLRRNCKPTDAIYNVLIHGHSRAQNVMKAFNLYEDLVHFGYYPNNVSLISLIKALSKEGMSEELNQVIGAMLRCSRVTESELAKALVEIYHKEGNMDLAISVLSEMAKDGLLPNGGKNFYAYGKW</sequence>
<feature type="repeat" description="PPR" evidence="3">
    <location>
        <begin position="647"/>
        <end position="681"/>
    </location>
</feature>
<feature type="repeat" description="PPR" evidence="3">
    <location>
        <begin position="247"/>
        <end position="281"/>
    </location>
</feature>
<feature type="repeat" description="PPR" evidence="3">
    <location>
        <begin position="527"/>
        <end position="561"/>
    </location>
</feature>
<keyword evidence="5" id="KW-1185">Reference proteome</keyword>
<dbReference type="Proteomes" id="UP001370490">
    <property type="component" value="Unassembled WGS sequence"/>
</dbReference>
<dbReference type="PROSITE" id="PS51375">
    <property type="entry name" value="PPR"/>
    <property type="match status" value="14"/>
</dbReference>
<evidence type="ECO:0000313" key="4">
    <source>
        <dbReference type="EMBL" id="KAK6916476.1"/>
    </source>
</evidence>
<feature type="repeat" description="PPR" evidence="3">
    <location>
        <begin position="387"/>
        <end position="421"/>
    </location>
</feature>
<dbReference type="GO" id="GO:0006396">
    <property type="term" value="P:RNA processing"/>
    <property type="evidence" value="ECO:0007669"/>
    <property type="project" value="TreeGrafter"/>
</dbReference>
<name>A0AAN8UR69_9MAGN</name>
<dbReference type="Pfam" id="PF01535">
    <property type="entry name" value="PPR"/>
    <property type="match status" value="3"/>
</dbReference>
<feature type="repeat" description="PPR" evidence="3">
    <location>
        <begin position="176"/>
        <end position="211"/>
    </location>
</feature>
<evidence type="ECO:0000256" key="2">
    <source>
        <dbReference type="ARBA" id="ARBA00022737"/>
    </source>
</evidence>
<evidence type="ECO:0000313" key="5">
    <source>
        <dbReference type="Proteomes" id="UP001370490"/>
    </source>
</evidence>
<dbReference type="PANTHER" id="PTHR47934:SF6">
    <property type="entry name" value="MITOCHONDRIAL GROUP I INTRON SPLICING FACTOR CCM1-RELATED"/>
    <property type="match status" value="1"/>
</dbReference>
<feature type="repeat" description="PPR" evidence="3">
    <location>
        <begin position="317"/>
        <end position="351"/>
    </location>
</feature>
<dbReference type="PANTHER" id="PTHR47934">
    <property type="entry name" value="PENTATRICOPEPTIDE REPEAT-CONTAINING PROTEIN PET309, MITOCHONDRIAL"/>
    <property type="match status" value="1"/>
</dbReference>
<proteinExistence type="inferred from homology"/>
<evidence type="ECO:0000256" key="1">
    <source>
        <dbReference type="ARBA" id="ARBA00007626"/>
    </source>
</evidence>
<evidence type="ECO:0000256" key="3">
    <source>
        <dbReference type="PROSITE-ProRule" id="PRU00708"/>
    </source>
</evidence>
<dbReference type="GO" id="GO:0003729">
    <property type="term" value="F:mRNA binding"/>
    <property type="evidence" value="ECO:0007669"/>
    <property type="project" value="TreeGrafter"/>
</dbReference>
<feature type="repeat" description="PPR" evidence="3">
    <location>
        <begin position="422"/>
        <end position="456"/>
    </location>
</feature>